<name>A0A8J6Z753_9RHOB</name>
<dbReference type="RefSeq" id="WP_193180617.1">
    <property type="nucleotide sequence ID" value="NZ_JACVXA010000011.1"/>
</dbReference>
<keyword evidence="3" id="KW-1185">Reference proteome</keyword>
<dbReference type="EMBL" id="JACVXA010000011">
    <property type="protein sequence ID" value="MBE3637700.1"/>
    <property type="molecule type" value="Genomic_DNA"/>
</dbReference>
<comment type="caution">
    <text evidence="2">The sequence shown here is derived from an EMBL/GenBank/DDBJ whole genome shotgun (WGS) entry which is preliminary data.</text>
</comment>
<dbReference type="PANTHER" id="PTHR35175:SF2">
    <property type="entry name" value="DUF1289 DOMAIN-CONTAINING PROTEIN"/>
    <property type="match status" value="1"/>
</dbReference>
<gene>
    <name evidence="2" type="ORF">ICN82_05700</name>
</gene>
<reference evidence="2" key="1">
    <citation type="submission" date="2020-09" db="EMBL/GenBank/DDBJ databases">
        <title>A novel bacterium of genus Mangrovicoccus, isolated from South China Sea.</title>
        <authorList>
            <person name="Huang H."/>
            <person name="Mo K."/>
            <person name="Hu Y."/>
        </authorList>
    </citation>
    <scope>NUCLEOTIDE SEQUENCE</scope>
    <source>
        <strain evidence="2">HB182678</strain>
    </source>
</reference>
<sequence length="76" mass="8511">MGDKLNSPCTGVCTVHHEARICIGCLRSVEEIARWKMYGDQERAEILAQLPGRAGLVPQRRRRRRRPAGPTGQGQD</sequence>
<protein>
    <submittedName>
        <fullName evidence="2">DUF1289 domain-containing protein</fullName>
    </submittedName>
</protein>
<feature type="region of interest" description="Disordered" evidence="1">
    <location>
        <begin position="54"/>
        <end position="76"/>
    </location>
</feature>
<dbReference type="Pfam" id="PF06945">
    <property type="entry name" value="DUF1289"/>
    <property type="match status" value="1"/>
</dbReference>
<dbReference type="PANTHER" id="PTHR35175">
    <property type="entry name" value="DUF1289 DOMAIN-CONTAINING PROTEIN"/>
    <property type="match status" value="1"/>
</dbReference>
<evidence type="ECO:0000313" key="3">
    <source>
        <dbReference type="Proteomes" id="UP000609121"/>
    </source>
</evidence>
<dbReference type="Proteomes" id="UP000609121">
    <property type="component" value="Unassembled WGS sequence"/>
</dbReference>
<organism evidence="2 3">
    <name type="scientific">Mangrovicoccus algicola</name>
    <dbReference type="NCBI Taxonomy" id="2771008"/>
    <lineage>
        <taxon>Bacteria</taxon>
        <taxon>Pseudomonadati</taxon>
        <taxon>Pseudomonadota</taxon>
        <taxon>Alphaproteobacteria</taxon>
        <taxon>Rhodobacterales</taxon>
        <taxon>Paracoccaceae</taxon>
        <taxon>Mangrovicoccus</taxon>
    </lineage>
</organism>
<evidence type="ECO:0000313" key="2">
    <source>
        <dbReference type="EMBL" id="MBE3637700.1"/>
    </source>
</evidence>
<dbReference type="AlphaFoldDB" id="A0A8J6Z753"/>
<proteinExistence type="predicted"/>
<dbReference type="InterPro" id="IPR010710">
    <property type="entry name" value="DUF1289"/>
</dbReference>
<accession>A0A8J6Z753</accession>
<evidence type="ECO:0000256" key="1">
    <source>
        <dbReference type="SAM" id="MobiDB-lite"/>
    </source>
</evidence>